<dbReference type="Proteomes" id="UP000590740">
    <property type="component" value="Unassembled WGS sequence"/>
</dbReference>
<dbReference type="Gene3D" id="1.25.40.10">
    <property type="entry name" value="Tetratricopeptide repeat domain"/>
    <property type="match status" value="3"/>
</dbReference>
<dbReference type="SMART" id="SM00028">
    <property type="entry name" value="TPR"/>
    <property type="match status" value="5"/>
</dbReference>
<dbReference type="Gene3D" id="3.40.50.300">
    <property type="entry name" value="P-loop containing nucleotide triphosphate hydrolases"/>
    <property type="match status" value="1"/>
</dbReference>
<dbReference type="GO" id="GO:0043531">
    <property type="term" value="F:ADP binding"/>
    <property type="evidence" value="ECO:0007669"/>
    <property type="project" value="InterPro"/>
</dbReference>
<keyword evidence="6" id="KW-0802">TPR repeat</keyword>
<evidence type="ECO:0000256" key="1">
    <source>
        <dbReference type="ARBA" id="ARBA00004245"/>
    </source>
</evidence>
<dbReference type="PANTHER" id="PTHR45783">
    <property type="entry name" value="KINESIN LIGHT CHAIN"/>
    <property type="match status" value="1"/>
</dbReference>
<dbReference type="RefSeq" id="WP_184338083.1">
    <property type="nucleotide sequence ID" value="NZ_JACHIG010000001.1"/>
</dbReference>
<comment type="caution">
    <text evidence="11">The sequence shown here is derived from an EMBL/GenBank/DDBJ whole genome shotgun (WGS) entry which is preliminary data.</text>
</comment>
<dbReference type="Pfam" id="PF21941">
    <property type="entry name" value="SMEK_N"/>
    <property type="match status" value="1"/>
</dbReference>
<dbReference type="GO" id="GO:0019894">
    <property type="term" value="F:kinesin binding"/>
    <property type="evidence" value="ECO:0007669"/>
    <property type="project" value="TreeGrafter"/>
</dbReference>
<evidence type="ECO:0000256" key="4">
    <source>
        <dbReference type="ARBA" id="ARBA00022701"/>
    </source>
</evidence>
<evidence type="ECO:0000259" key="10">
    <source>
        <dbReference type="Pfam" id="PF21941"/>
    </source>
</evidence>
<evidence type="ECO:0000313" key="11">
    <source>
        <dbReference type="EMBL" id="MBB5031144.1"/>
    </source>
</evidence>
<dbReference type="Pfam" id="PF13424">
    <property type="entry name" value="TPR_12"/>
    <property type="match status" value="3"/>
</dbReference>
<gene>
    <name evidence="11" type="ORF">HNQ65_000698</name>
</gene>
<dbReference type="NCBIfam" id="NF033859">
    <property type="entry name" value="SMEK_N"/>
    <property type="match status" value="1"/>
</dbReference>
<evidence type="ECO:0000256" key="6">
    <source>
        <dbReference type="ARBA" id="ARBA00022803"/>
    </source>
</evidence>
<dbReference type="PANTHER" id="PTHR45783:SF3">
    <property type="entry name" value="KINESIN LIGHT CHAIN"/>
    <property type="match status" value="1"/>
</dbReference>
<feature type="domain" description="SMEK" evidence="10">
    <location>
        <begin position="12"/>
        <end position="143"/>
    </location>
</feature>
<keyword evidence="12" id="KW-1185">Reference proteome</keyword>
<evidence type="ECO:0000256" key="8">
    <source>
        <dbReference type="ARBA" id="ARBA00023175"/>
    </source>
</evidence>
<protein>
    <submittedName>
        <fullName evidence="11">Tetratricopeptide (TPR) repeat protein</fullName>
    </submittedName>
</protein>
<evidence type="ECO:0000256" key="9">
    <source>
        <dbReference type="ARBA" id="ARBA00023212"/>
    </source>
</evidence>
<keyword evidence="9" id="KW-0206">Cytoskeleton</keyword>
<keyword evidence="4" id="KW-0493">Microtubule</keyword>
<dbReference type="InterPro" id="IPR011990">
    <property type="entry name" value="TPR-like_helical_dom_sf"/>
</dbReference>
<sequence length="878" mass="97503">MPFPHQLQAQAICDQLGVLADQLKARTRAGHNDANHWLESVMKRFFNALMGWELVNLNTEQSNYPAADLGDATLRIAVQVTNQNAGSKITETAKKAIQHQLGGKFDRIIIFFLLPEKPSVPKAFEQPANGPGIESWDLADLLKLMAELPDQSRIADAAAVLSRELSREVTGIAPPPSNLPGGYIGQTFVGREEFLKDLRASLLKQTHATAITQSMRRQQQPAATVAEGLGGLGKTHAAVEYAHRHRAEYSALLFVGGDTPQKLQSSLASLCEVKGLSLDKDLPNEEEKRAQIALRWLATHKGWLLIVDNVDDEKAAAALTTHFDQLRHGHVLITSRLHHWSNQVDSLDLSVLSTEDGADLLLQLTDRHRRKTADDDTQARTLAEQMEGLPLALHQAAGYINENACTLAQYLTTYKDKEQTLELLGWFNDHSIPYERPIKKAPRPVLITWKTSFDQLTEDARLWLLVFSHYAPEPIPEFLVEAAPGADEQDKALLRSARQALAQMDKLGLITRYRDDPPRFKIHRLVQEVTRLSGGVAKRAAALDLGIRLMNLGCPGDPQDVQTWKKWNPLMSHAQALCYYASDEPAPERLSWLLSCLSLLLDTKSLYAQAEPLIRRALQLDEANFGPNHPVVATRLNNLSTLLLDMNQMAEAELLMNRALQIDEASFGPDHTQVSIRLNNLAQLFQATNRLEEAEPLMRRALQIDEASFGPDNPSVAIRLNNLARLLQETDRQSEAEPLMRRALKINEDNYGPAHPAVAIGLNNLAGLLLVTNRMAEAESLMRRALQIDEVSFGPGHPDVALDLNNLATLFQDTNRSAQAEPLMRQAVGIFVRRLGMEHPNSQAAFRNYIDLLQALELPEAEIEKRVREAVGGGAGEG</sequence>
<keyword evidence="3" id="KW-0963">Cytoplasm</keyword>
<dbReference type="GO" id="GO:0005874">
    <property type="term" value="C:microtubule"/>
    <property type="evidence" value="ECO:0007669"/>
    <property type="project" value="UniProtKB-KW"/>
</dbReference>
<comment type="similarity">
    <text evidence="2">Belongs to the kinesin light chain family.</text>
</comment>
<reference evidence="11 12" key="1">
    <citation type="submission" date="2020-08" db="EMBL/GenBank/DDBJ databases">
        <title>Genomic Encyclopedia of Type Strains, Phase IV (KMG-IV): sequencing the most valuable type-strain genomes for metagenomic binning, comparative biology and taxonomic classification.</title>
        <authorList>
            <person name="Goeker M."/>
        </authorList>
    </citation>
    <scope>NUCLEOTIDE SEQUENCE [LARGE SCALE GENOMIC DNA]</scope>
    <source>
        <strain evidence="11 12">DSM 12252</strain>
    </source>
</reference>
<proteinExistence type="inferred from homology"/>
<dbReference type="InterPro" id="IPR047740">
    <property type="entry name" value="SMEK_dom"/>
</dbReference>
<dbReference type="InterPro" id="IPR002151">
    <property type="entry name" value="Kinesin_light"/>
</dbReference>
<accession>A0A7W8DIG1</accession>
<organism evidence="11 12">
    <name type="scientific">Prosthecobacter vanneervenii</name>
    <dbReference type="NCBI Taxonomy" id="48466"/>
    <lineage>
        <taxon>Bacteria</taxon>
        <taxon>Pseudomonadati</taxon>
        <taxon>Verrucomicrobiota</taxon>
        <taxon>Verrucomicrobiia</taxon>
        <taxon>Verrucomicrobiales</taxon>
        <taxon>Verrucomicrobiaceae</taxon>
        <taxon>Prosthecobacter</taxon>
    </lineage>
</organism>
<keyword evidence="8" id="KW-0505">Motor protein</keyword>
<evidence type="ECO:0000256" key="5">
    <source>
        <dbReference type="ARBA" id="ARBA00022737"/>
    </source>
</evidence>
<dbReference type="GO" id="GO:0007018">
    <property type="term" value="P:microtubule-based movement"/>
    <property type="evidence" value="ECO:0007669"/>
    <property type="project" value="TreeGrafter"/>
</dbReference>
<dbReference type="EMBL" id="JACHIG010000001">
    <property type="protein sequence ID" value="MBB5031144.1"/>
    <property type="molecule type" value="Genomic_DNA"/>
</dbReference>
<dbReference type="SUPFAM" id="SSF48452">
    <property type="entry name" value="TPR-like"/>
    <property type="match status" value="2"/>
</dbReference>
<comment type="subcellular location">
    <subcellularLocation>
        <location evidence="1">Cytoplasm</location>
        <location evidence="1">Cytoskeleton</location>
    </subcellularLocation>
</comment>
<keyword evidence="5" id="KW-0677">Repeat</keyword>
<dbReference type="GO" id="GO:0005871">
    <property type="term" value="C:kinesin complex"/>
    <property type="evidence" value="ECO:0007669"/>
    <property type="project" value="InterPro"/>
</dbReference>
<keyword evidence="7" id="KW-0175">Coiled coil</keyword>
<dbReference type="PRINTS" id="PR00381">
    <property type="entry name" value="KINESINLIGHT"/>
</dbReference>
<dbReference type="InterPro" id="IPR019734">
    <property type="entry name" value="TPR_rpt"/>
</dbReference>
<dbReference type="AlphaFoldDB" id="A0A7W8DIG1"/>
<evidence type="ECO:0000256" key="3">
    <source>
        <dbReference type="ARBA" id="ARBA00022490"/>
    </source>
</evidence>
<dbReference type="SUPFAM" id="SSF52540">
    <property type="entry name" value="P-loop containing nucleoside triphosphate hydrolases"/>
    <property type="match status" value="1"/>
</dbReference>
<evidence type="ECO:0000313" key="12">
    <source>
        <dbReference type="Proteomes" id="UP000590740"/>
    </source>
</evidence>
<name>A0A7W8DIG1_9BACT</name>
<evidence type="ECO:0000256" key="2">
    <source>
        <dbReference type="ARBA" id="ARBA00009622"/>
    </source>
</evidence>
<dbReference type="InterPro" id="IPR027417">
    <property type="entry name" value="P-loop_NTPase"/>
</dbReference>
<evidence type="ECO:0000256" key="7">
    <source>
        <dbReference type="ARBA" id="ARBA00023054"/>
    </source>
</evidence>
<dbReference type="GO" id="GO:0005737">
    <property type="term" value="C:cytoplasm"/>
    <property type="evidence" value="ECO:0007669"/>
    <property type="project" value="TreeGrafter"/>
</dbReference>